<keyword evidence="1" id="KW-1133">Transmembrane helix</keyword>
<accession>A0ABT8WZU4</accession>
<evidence type="ECO:0000313" key="2">
    <source>
        <dbReference type="EMBL" id="MDO5987199.1"/>
    </source>
</evidence>
<proteinExistence type="predicted"/>
<dbReference type="EMBL" id="JAUOEM010000002">
    <property type="protein sequence ID" value="MDO5987199.1"/>
    <property type="molecule type" value="Genomic_DNA"/>
</dbReference>
<dbReference type="RefSeq" id="WP_303281747.1">
    <property type="nucleotide sequence ID" value="NZ_BAABCZ010000005.1"/>
</dbReference>
<reference evidence="2" key="1">
    <citation type="submission" date="2023-07" db="EMBL/GenBank/DDBJ databases">
        <title>Two novel species in the genus Flavivirga.</title>
        <authorList>
            <person name="Kwon K."/>
        </authorList>
    </citation>
    <scope>NUCLEOTIDE SEQUENCE</scope>
    <source>
        <strain evidence="2">KACC 14157</strain>
    </source>
</reference>
<feature type="transmembrane region" description="Helical" evidence="1">
    <location>
        <begin position="12"/>
        <end position="28"/>
    </location>
</feature>
<keyword evidence="1" id="KW-0472">Membrane</keyword>
<name>A0ABT8WZU4_9FLAO</name>
<evidence type="ECO:0000256" key="1">
    <source>
        <dbReference type="SAM" id="Phobius"/>
    </source>
</evidence>
<dbReference type="Proteomes" id="UP001176891">
    <property type="component" value="Unassembled WGS sequence"/>
</dbReference>
<sequence length="111" mass="12711">MPETETQKSPQNFLLSHYITLALLILIFDKSGFSNTIKQHCKTGLKVLGIIYAHQVYNIGIDALRDKEFDAFFKLFPSTYFNNRGLIPVDMIIKNIKLCITTDDIIHMSSE</sequence>
<keyword evidence="3" id="KW-1185">Reference proteome</keyword>
<gene>
    <name evidence="2" type="ORF">Q4Q39_07310</name>
</gene>
<keyword evidence="1" id="KW-0812">Transmembrane</keyword>
<evidence type="ECO:0000313" key="3">
    <source>
        <dbReference type="Proteomes" id="UP001176891"/>
    </source>
</evidence>
<comment type="caution">
    <text evidence="2">The sequence shown here is derived from an EMBL/GenBank/DDBJ whole genome shotgun (WGS) entry which is preliminary data.</text>
</comment>
<protein>
    <submittedName>
        <fullName evidence="2">Uncharacterized protein</fullName>
    </submittedName>
</protein>
<organism evidence="2 3">
    <name type="scientific">Flavivirga amylovorans</name>
    <dbReference type="NCBI Taxonomy" id="870486"/>
    <lineage>
        <taxon>Bacteria</taxon>
        <taxon>Pseudomonadati</taxon>
        <taxon>Bacteroidota</taxon>
        <taxon>Flavobacteriia</taxon>
        <taxon>Flavobacteriales</taxon>
        <taxon>Flavobacteriaceae</taxon>
        <taxon>Flavivirga</taxon>
    </lineage>
</organism>